<sequence>MSAADTLRQNPSSRTLAAANEPGPVAEDLGVTSPSRGNRAPIQRLLYSDRVLSRTLIGLVAAGAAALGMSTVANAEPPPAPPPPPPNVNVLTPVKPSEFAAMDGSFYSFRVADGVTCVLNRSTGGYGCSGALPAAPNGANVVSGGQIGAPGFSNAAAPIYDGLAADAKPMPAGSRISFRNVTCGFDGVVTTCQNNFDQAGFVLSPARSFILNATNPLLDRPEGTNPYFN</sequence>
<evidence type="ECO:0000256" key="1">
    <source>
        <dbReference type="SAM" id="MobiDB-lite"/>
    </source>
</evidence>
<dbReference type="KEGG" id="marz:MARA_30030"/>
<proteinExistence type="predicted"/>
<dbReference type="Proteomes" id="UP000467428">
    <property type="component" value="Chromosome"/>
</dbReference>
<geneLocation type="plasmid" evidence="3">
    <name>pjcm18538 dna</name>
</geneLocation>
<feature type="region of interest" description="Disordered" evidence="1">
    <location>
        <begin position="1"/>
        <end position="38"/>
    </location>
</feature>
<evidence type="ECO:0000313" key="2">
    <source>
        <dbReference type="EMBL" id="BBY49535.1"/>
    </source>
</evidence>
<keyword evidence="3" id="KW-1185">Reference proteome</keyword>
<evidence type="ECO:0000313" key="3">
    <source>
        <dbReference type="Proteomes" id="UP000467428"/>
    </source>
</evidence>
<protein>
    <submittedName>
        <fullName evidence="2">Uncharacterized protein</fullName>
    </submittedName>
</protein>
<dbReference type="AlphaFoldDB" id="A0A7I7S0T0"/>
<organism evidence="2 3">
    <name type="scientific">Mycolicibacterium arabiense</name>
    <dbReference type="NCBI Taxonomy" id="1286181"/>
    <lineage>
        <taxon>Bacteria</taxon>
        <taxon>Bacillati</taxon>
        <taxon>Actinomycetota</taxon>
        <taxon>Actinomycetes</taxon>
        <taxon>Mycobacteriales</taxon>
        <taxon>Mycobacteriaceae</taxon>
        <taxon>Mycolicibacterium</taxon>
    </lineage>
</organism>
<gene>
    <name evidence="2" type="ORF">MARA_30030</name>
</gene>
<dbReference type="EMBL" id="AP022593">
    <property type="protein sequence ID" value="BBY49535.1"/>
    <property type="molecule type" value="Genomic_DNA"/>
</dbReference>
<accession>A0A7I7S0T0</accession>
<reference evidence="2 3" key="1">
    <citation type="journal article" date="2019" name="Emerg. Microbes Infect.">
        <title>Comprehensive subspecies identification of 175 nontuberculous mycobacteria species based on 7547 genomic profiles.</title>
        <authorList>
            <person name="Matsumoto Y."/>
            <person name="Kinjo T."/>
            <person name="Motooka D."/>
            <person name="Nabeya D."/>
            <person name="Jung N."/>
            <person name="Uechi K."/>
            <person name="Horii T."/>
            <person name="Iida T."/>
            <person name="Fujita J."/>
            <person name="Nakamura S."/>
        </authorList>
    </citation>
    <scope>NUCLEOTIDE SEQUENCE [LARGE SCALE GENOMIC DNA]</scope>
    <source>
        <strain evidence="2 3">JCM 18538</strain>
    </source>
</reference>
<name>A0A7I7S0T0_9MYCO</name>